<protein>
    <recommendedName>
        <fullName evidence="3">CCHC-type domain-containing protein</fullName>
    </recommendedName>
</protein>
<dbReference type="InterPro" id="IPR036875">
    <property type="entry name" value="Znf_CCHC_sf"/>
</dbReference>
<feature type="compositionally biased region" description="Polar residues" evidence="2">
    <location>
        <begin position="452"/>
        <end position="464"/>
    </location>
</feature>
<comment type="caution">
    <text evidence="4">The sequence shown here is derived from an EMBL/GenBank/DDBJ whole genome shotgun (WGS) entry which is preliminary data.</text>
</comment>
<dbReference type="PROSITE" id="PS50158">
    <property type="entry name" value="ZF_CCHC"/>
    <property type="match status" value="1"/>
</dbReference>
<keyword evidence="1" id="KW-0479">Metal-binding</keyword>
<dbReference type="VEuPathDB" id="FungiDB:H257_19101"/>
<name>A0A6A4ZBH9_APHAT</name>
<evidence type="ECO:0000313" key="5">
    <source>
        <dbReference type="Proteomes" id="UP000469452"/>
    </source>
</evidence>
<feature type="region of interest" description="Disordered" evidence="2">
    <location>
        <begin position="183"/>
        <end position="211"/>
    </location>
</feature>
<dbReference type="SMART" id="SM00343">
    <property type="entry name" value="ZnF_C2HC"/>
    <property type="match status" value="1"/>
</dbReference>
<dbReference type="Pfam" id="PF14223">
    <property type="entry name" value="Retrotran_gag_2"/>
    <property type="match status" value="1"/>
</dbReference>
<dbReference type="Pfam" id="PF22936">
    <property type="entry name" value="Pol_BBD"/>
    <property type="match status" value="1"/>
</dbReference>
<evidence type="ECO:0000259" key="3">
    <source>
        <dbReference type="PROSITE" id="PS50158"/>
    </source>
</evidence>
<dbReference type="GO" id="GO:0008270">
    <property type="term" value="F:zinc ion binding"/>
    <property type="evidence" value="ECO:0007669"/>
    <property type="project" value="UniProtKB-KW"/>
</dbReference>
<organism evidence="4 5">
    <name type="scientific">Aphanomyces astaci</name>
    <name type="common">Crayfish plague agent</name>
    <dbReference type="NCBI Taxonomy" id="112090"/>
    <lineage>
        <taxon>Eukaryota</taxon>
        <taxon>Sar</taxon>
        <taxon>Stramenopiles</taxon>
        <taxon>Oomycota</taxon>
        <taxon>Saprolegniomycetes</taxon>
        <taxon>Saprolegniales</taxon>
        <taxon>Verrucalvaceae</taxon>
        <taxon>Aphanomyces</taxon>
    </lineage>
</organism>
<dbReference type="Gene3D" id="4.10.60.10">
    <property type="entry name" value="Zinc finger, CCHC-type"/>
    <property type="match status" value="1"/>
</dbReference>
<sequence length="464" mass="51192">MLVIVGLITCATGYDKHETIDHPARGAELESMADVMDVTKSGDRRVGESTEAAKTRLQTDMDKAYGVIIEGIEPSQYQYVEDAETAIAAYKALSDHHEPKSKIDKLALSSEYHSMSWYIKEETYLSSLNASAIDRLLFLMPWQLRHIAHQVVALPADQKNMTLVRSMLESEYKAAVINGAITPPRRGSHDDRALNTTMVNPRKPKRQGKCNNCGIEGHWARECRRKRNPGGKNPRRSNHKEDPKGEQGQFAGEDCYLFSATVQPTLSAEEVAALRVTVLHKEIIVDSGASAHMTGDVDALRDVRDCSRSVTVASGTKTVTTKVGTMTVETSMGMKLKLQDVLVVEGIPSTLMSIPTLMTNEKCGATFINNIYTLTCDGKSITKAVLHPILKVYTLERKSEYANRSTDVSKDPPPKERTIAYDRKVSCDISDWDTSLSKPSGAAAYSDWGRRPNSSPWSTHASAV</sequence>
<dbReference type="InterPro" id="IPR054722">
    <property type="entry name" value="PolX-like_BBD"/>
</dbReference>
<accession>A0A6A4ZBH9</accession>
<evidence type="ECO:0000256" key="1">
    <source>
        <dbReference type="PROSITE-ProRule" id="PRU00047"/>
    </source>
</evidence>
<keyword evidence="1" id="KW-0862">Zinc</keyword>
<dbReference type="EMBL" id="VJMI01018383">
    <property type="protein sequence ID" value="KAF0710826.1"/>
    <property type="molecule type" value="Genomic_DNA"/>
</dbReference>
<dbReference type="InterPro" id="IPR001878">
    <property type="entry name" value="Znf_CCHC"/>
</dbReference>
<keyword evidence="1" id="KW-0863">Zinc-finger</keyword>
<reference evidence="4 5" key="1">
    <citation type="submission" date="2019-06" db="EMBL/GenBank/DDBJ databases">
        <title>Genomics analysis of Aphanomyces spp. identifies a new class of oomycete effector associated with host adaptation.</title>
        <authorList>
            <person name="Gaulin E."/>
        </authorList>
    </citation>
    <scope>NUCLEOTIDE SEQUENCE [LARGE SCALE GENOMIC DNA]</scope>
    <source>
        <strain evidence="4 5">E</strain>
    </source>
</reference>
<evidence type="ECO:0000256" key="2">
    <source>
        <dbReference type="SAM" id="MobiDB-lite"/>
    </source>
</evidence>
<dbReference type="AlphaFoldDB" id="A0A6A4ZBH9"/>
<proteinExistence type="predicted"/>
<dbReference type="Proteomes" id="UP000469452">
    <property type="component" value="Unassembled WGS sequence"/>
</dbReference>
<dbReference type="GO" id="GO:0003676">
    <property type="term" value="F:nucleic acid binding"/>
    <property type="evidence" value="ECO:0007669"/>
    <property type="project" value="InterPro"/>
</dbReference>
<feature type="compositionally biased region" description="Basic residues" evidence="2">
    <location>
        <begin position="224"/>
        <end position="238"/>
    </location>
</feature>
<evidence type="ECO:0000313" key="4">
    <source>
        <dbReference type="EMBL" id="KAF0710826.1"/>
    </source>
</evidence>
<dbReference type="SUPFAM" id="SSF57756">
    <property type="entry name" value="Retrovirus zinc finger-like domains"/>
    <property type="match status" value="1"/>
</dbReference>
<gene>
    <name evidence="4" type="ORF">AaE_012365</name>
</gene>
<feature type="region of interest" description="Disordered" evidence="2">
    <location>
        <begin position="224"/>
        <end position="248"/>
    </location>
</feature>
<dbReference type="VEuPathDB" id="FungiDB:H257_14725"/>
<feature type="domain" description="CCHC-type" evidence="3">
    <location>
        <begin position="209"/>
        <end position="225"/>
    </location>
</feature>
<feature type="region of interest" description="Disordered" evidence="2">
    <location>
        <begin position="431"/>
        <end position="464"/>
    </location>
</feature>
<dbReference type="Pfam" id="PF00098">
    <property type="entry name" value="zf-CCHC"/>
    <property type="match status" value="1"/>
</dbReference>